<keyword evidence="5 7" id="KW-1133">Transmembrane helix</keyword>
<dbReference type="CDD" id="cd06261">
    <property type="entry name" value="TM_PBP2"/>
    <property type="match status" value="1"/>
</dbReference>
<dbReference type="PANTHER" id="PTHR43386:SF1">
    <property type="entry name" value="D,D-DIPEPTIDE TRANSPORT SYSTEM PERMEASE PROTEIN DDPC-RELATED"/>
    <property type="match status" value="1"/>
</dbReference>
<evidence type="ECO:0000256" key="2">
    <source>
        <dbReference type="ARBA" id="ARBA00022448"/>
    </source>
</evidence>
<keyword evidence="11" id="KW-1185">Reference proteome</keyword>
<gene>
    <name evidence="10" type="ORF">GCM10009821_09710</name>
</gene>
<sequence length="333" mass="34389">MTDVHPDHDGTDVRGDQRRRGTTRQMVRAFLSSPTGILSGLVLAALAVLVVMGPNGFGSAAVVSDLGRASEGPSEDFVAGTDALGRDILTRTLAATRTSILYATLAVLIAMVAGALIGGLLAAAGPRVRRIGGGVIDTMMGFGDILLAVVVIAIVGVGSQGAILAIAVAFTPNFARFTYSLVDSVMVRDYMAAAKVIGVGRSGISRRYVGRNVADSMAIVTFTAIAEGIMAMSALSFLGLGVQSPTFDWGQMLTDGVRNFYLNPYAALVPAALILVTGLAVGLFGDALARAVNPVLWSERPSLFAGRLGGRRPLVGKDVMGPGAAVETEGNRP</sequence>
<dbReference type="Proteomes" id="UP001501480">
    <property type="component" value="Unassembled WGS sequence"/>
</dbReference>
<accession>A0ABN2VV45</accession>
<evidence type="ECO:0000256" key="6">
    <source>
        <dbReference type="ARBA" id="ARBA00023136"/>
    </source>
</evidence>
<keyword evidence="6 7" id="KW-0472">Membrane</keyword>
<dbReference type="InterPro" id="IPR035906">
    <property type="entry name" value="MetI-like_sf"/>
</dbReference>
<comment type="caution">
    <text evidence="10">The sequence shown here is derived from an EMBL/GenBank/DDBJ whole genome shotgun (WGS) entry which is preliminary data.</text>
</comment>
<feature type="region of interest" description="Disordered" evidence="8">
    <location>
        <begin position="1"/>
        <end position="21"/>
    </location>
</feature>
<dbReference type="SUPFAM" id="SSF161098">
    <property type="entry name" value="MetI-like"/>
    <property type="match status" value="1"/>
</dbReference>
<keyword evidence="2 7" id="KW-0813">Transport</keyword>
<evidence type="ECO:0000256" key="7">
    <source>
        <dbReference type="RuleBase" id="RU363032"/>
    </source>
</evidence>
<feature type="domain" description="ABC transmembrane type-1" evidence="9">
    <location>
        <begin position="96"/>
        <end position="285"/>
    </location>
</feature>
<dbReference type="PANTHER" id="PTHR43386">
    <property type="entry name" value="OLIGOPEPTIDE TRANSPORT SYSTEM PERMEASE PROTEIN APPC"/>
    <property type="match status" value="1"/>
</dbReference>
<keyword evidence="4 7" id="KW-0812">Transmembrane</keyword>
<evidence type="ECO:0000313" key="11">
    <source>
        <dbReference type="Proteomes" id="UP001501480"/>
    </source>
</evidence>
<reference evidence="10 11" key="1">
    <citation type="journal article" date="2019" name="Int. J. Syst. Evol. Microbiol.">
        <title>The Global Catalogue of Microorganisms (GCM) 10K type strain sequencing project: providing services to taxonomists for standard genome sequencing and annotation.</title>
        <authorList>
            <consortium name="The Broad Institute Genomics Platform"/>
            <consortium name="The Broad Institute Genome Sequencing Center for Infectious Disease"/>
            <person name="Wu L."/>
            <person name="Ma J."/>
        </authorList>
    </citation>
    <scope>NUCLEOTIDE SEQUENCE [LARGE SCALE GENOMIC DNA]</scope>
    <source>
        <strain evidence="10 11">JCM 15749</strain>
    </source>
</reference>
<feature type="compositionally biased region" description="Basic and acidic residues" evidence="8">
    <location>
        <begin position="1"/>
        <end position="19"/>
    </location>
</feature>
<feature type="transmembrane region" description="Helical" evidence="7">
    <location>
        <begin position="262"/>
        <end position="284"/>
    </location>
</feature>
<evidence type="ECO:0000256" key="1">
    <source>
        <dbReference type="ARBA" id="ARBA00004651"/>
    </source>
</evidence>
<dbReference type="EMBL" id="BAAAPY010000002">
    <property type="protein sequence ID" value="GAA2073477.1"/>
    <property type="molecule type" value="Genomic_DNA"/>
</dbReference>
<feature type="transmembrane region" description="Helical" evidence="7">
    <location>
        <begin position="218"/>
        <end position="242"/>
    </location>
</feature>
<evidence type="ECO:0000259" key="9">
    <source>
        <dbReference type="PROSITE" id="PS50928"/>
    </source>
</evidence>
<protein>
    <recommendedName>
        <fullName evidence="9">ABC transmembrane type-1 domain-containing protein</fullName>
    </recommendedName>
</protein>
<comment type="similarity">
    <text evidence="7">Belongs to the binding-protein-dependent transport system permease family.</text>
</comment>
<name>A0ABN2VV45_9ACTN</name>
<organism evidence="10 11">
    <name type="scientific">Aeromicrobium halocynthiae</name>
    <dbReference type="NCBI Taxonomy" id="560557"/>
    <lineage>
        <taxon>Bacteria</taxon>
        <taxon>Bacillati</taxon>
        <taxon>Actinomycetota</taxon>
        <taxon>Actinomycetes</taxon>
        <taxon>Propionibacteriales</taxon>
        <taxon>Nocardioidaceae</taxon>
        <taxon>Aeromicrobium</taxon>
    </lineage>
</organism>
<evidence type="ECO:0000256" key="5">
    <source>
        <dbReference type="ARBA" id="ARBA00022989"/>
    </source>
</evidence>
<evidence type="ECO:0000256" key="4">
    <source>
        <dbReference type="ARBA" id="ARBA00022692"/>
    </source>
</evidence>
<feature type="transmembrane region" description="Helical" evidence="7">
    <location>
        <begin position="29"/>
        <end position="52"/>
    </location>
</feature>
<keyword evidence="3" id="KW-1003">Cell membrane</keyword>
<proteinExistence type="inferred from homology"/>
<dbReference type="PROSITE" id="PS50928">
    <property type="entry name" value="ABC_TM1"/>
    <property type="match status" value="1"/>
</dbReference>
<dbReference type="Gene3D" id="1.10.3720.10">
    <property type="entry name" value="MetI-like"/>
    <property type="match status" value="1"/>
</dbReference>
<dbReference type="Pfam" id="PF00528">
    <property type="entry name" value="BPD_transp_1"/>
    <property type="match status" value="1"/>
</dbReference>
<evidence type="ECO:0000313" key="10">
    <source>
        <dbReference type="EMBL" id="GAA2073477.1"/>
    </source>
</evidence>
<evidence type="ECO:0000256" key="3">
    <source>
        <dbReference type="ARBA" id="ARBA00022475"/>
    </source>
</evidence>
<dbReference type="InterPro" id="IPR050366">
    <property type="entry name" value="BP-dependent_transpt_permease"/>
</dbReference>
<feature type="transmembrane region" description="Helical" evidence="7">
    <location>
        <begin position="100"/>
        <end position="124"/>
    </location>
</feature>
<dbReference type="RefSeq" id="WP_344325180.1">
    <property type="nucleotide sequence ID" value="NZ_BAAAPY010000002.1"/>
</dbReference>
<comment type="subcellular location">
    <subcellularLocation>
        <location evidence="1 7">Cell membrane</location>
        <topology evidence="1 7">Multi-pass membrane protein</topology>
    </subcellularLocation>
</comment>
<evidence type="ECO:0000256" key="8">
    <source>
        <dbReference type="SAM" id="MobiDB-lite"/>
    </source>
</evidence>
<dbReference type="InterPro" id="IPR000515">
    <property type="entry name" value="MetI-like"/>
</dbReference>
<feature type="transmembrane region" description="Helical" evidence="7">
    <location>
        <begin position="145"/>
        <end position="171"/>
    </location>
</feature>